<dbReference type="InterPro" id="IPR024932">
    <property type="entry name" value="ApbE"/>
</dbReference>
<evidence type="ECO:0000256" key="1">
    <source>
        <dbReference type="ARBA" id="ARBA00001946"/>
    </source>
</evidence>
<proteinExistence type="inferred from homology"/>
<dbReference type="RefSeq" id="WP_380858531.1">
    <property type="nucleotide sequence ID" value="NZ_JBHRXV010000004.1"/>
</dbReference>
<evidence type="ECO:0000256" key="9">
    <source>
        <dbReference type="ARBA" id="ARBA00031306"/>
    </source>
</evidence>
<dbReference type="EMBL" id="JBHRXV010000004">
    <property type="protein sequence ID" value="MFC3712172.1"/>
    <property type="molecule type" value="Genomic_DNA"/>
</dbReference>
<dbReference type="PIRSF" id="PIRSF006268">
    <property type="entry name" value="ApbE"/>
    <property type="match status" value="1"/>
</dbReference>
<dbReference type="Gene3D" id="3.10.520.10">
    <property type="entry name" value="ApbE-like domains"/>
    <property type="match status" value="1"/>
</dbReference>
<evidence type="ECO:0000256" key="5">
    <source>
        <dbReference type="ARBA" id="ARBA00022679"/>
    </source>
</evidence>
<dbReference type="PANTHER" id="PTHR30040:SF2">
    <property type="entry name" value="FAD:PROTEIN FMN TRANSFERASE"/>
    <property type="match status" value="1"/>
</dbReference>
<keyword evidence="7 11" id="KW-0274">FAD</keyword>
<keyword evidence="6 11" id="KW-0479">Metal-binding</keyword>
<evidence type="ECO:0000256" key="10">
    <source>
        <dbReference type="ARBA" id="ARBA00048540"/>
    </source>
</evidence>
<evidence type="ECO:0000256" key="11">
    <source>
        <dbReference type="PIRNR" id="PIRNR006268"/>
    </source>
</evidence>
<dbReference type="InterPro" id="IPR003374">
    <property type="entry name" value="ApbE-like_sf"/>
</dbReference>
<name>A0ABV7XA56_9SPHN</name>
<evidence type="ECO:0000313" key="12">
    <source>
        <dbReference type="EMBL" id="MFC3712172.1"/>
    </source>
</evidence>
<evidence type="ECO:0000256" key="4">
    <source>
        <dbReference type="ARBA" id="ARBA00022630"/>
    </source>
</evidence>
<comment type="cofactor">
    <cofactor evidence="1">
        <name>Mg(2+)</name>
        <dbReference type="ChEBI" id="CHEBI:18420"/>
    </cofactor>
</comment>
<dbReference type="PANTHER" id="PTHR30040">
    <property type="entry name" value="THIAMINE BIOSYNTHESIS LIPOPROTEIN APBE"/>
    <property type="match status" value="1"/>
</dbReference>
<keyword evidence="4 11" id="KW-0285">Flavoprotein</keyword>
<dbReference type="SUPFAM" id="SSF143631">
    <property type="entry name" value="ApbE-like"/>
    <property type="match status" value="1"/>
</dbReference>
<keyword evidence="5 11" id="KW-0808">Transferase</keyword>
<keyword evidence="13" id="KW-1185">Reference proteome</keyword>
<evidence type="ECO:0000256" key="3">
    <source>
        <dbReference type="ARBA" id="ARBA00016337"/>
    </source>
</evidence>
<keyword evidence="8 11" id="KW-0460">Magnesium</keyword>
<dbReference type="Proteomes" id="UP001595615">
    <property type="component" value="Unassembled WGS sequence"/>
</dbReference>
<sequence>MGTSWCARVVVEDEARLPDLQTAVEAALSGVVAEMSDWEPGSDISRFNRAAAGSWRELPPAFFAVLDHALALAEATDGAYDPTAGRLVDLWGFGPTAPLELPPLDADIAAALATAGWQRLKIDRKRRAVQQPGGLRLDLSSIAKGYGVDAAAEALRAAGVENYLVEVGGELTGAGLKPDRSPWWVEIEAPPGIAMTPIVAALHGLAIATSGNYRRFFDAGGQRFAHTLDPRTGRPVDNALASVTVLHPNCMAADAMATALTVLGPVKGLEFASLRGVAAHFMLERDGGFVERMTPAFGAMLD</sequence>
<comment type="catalytic activity">
    <reaction evidence="10 11">
        <text>L-threonyl-[protein] + FAD = FMN-L-threonyl-[protein] + AMP + H(+)</text>
        <dbReference type="Rhea" id="RHEA:36847"/>
        <dbReference type="Rhea" id="RHEA-COMP:11060"/>
        <dbReference type="Rhea" id="RHEA-COMP:11061"/>
        <dbReference type="ChEBI" id="CHEBI:15378"/>
        <dbReference type="ChEBI" id="CHEBI:30013"/>
        <dbReference type="ChEBI" id="CHEBI:57692"/>
        <dbReference type="ChEBI" id="CHEBI:74257"/>
        <dbReference type="ChEBI" id="CHEBI:456215"/>
        <dbReference type="EC" id="2.7.1.180"/>
    </reaction>
</comment>
<reference evidence="13" key="1">
    <citation type="journal article" date="2019" name="Int. J. Syst. Evol. Microbiol.">
        <title>The Global Catalogue of Microorganisms (GCM) 10K type strain sequencing project: providing services to taxonomists for standard genome sequencing and annotation.</title>
        <authorList>
            <consortium name="The Broad Institute Genomics Platform"/>
            <consortium name="The Broad Institute Genome Sequencing Center for Infectious Disease"/>
            <person name="Wu L."/>
            <person name="Ma J."/>
        </authorList>
    </citation>
    <scope>NUCLEOTIDE SEQUENCE [LARGE SCALE GENOMIC DNA]</scope>
    <source>
        <strain evidence="13">KCTC 42644</strain>
    </source>
</reference>
<comment type="similarity">
    <text evidence="11">Belongs to the ApbE family.</text>
</comment>
<protein>
    <recommendedName>
        <fullName evidence="3 11">FAD:protein FMN transferase</fullName>
        <ecNumber evidence="2 11">2.7.1.180</ecNumber>
    </recommendedName>
    <alternativeName>
        <fullName evidence="9 11">Flavin transferase</fullName>
    </alternativeName>
</protein>
<comment type="caution">
    <text evidence="12">The sequence shown here is derived from an EMBL/GenBank/DDBJ whole genome shotgun (WGS) entry which is preliminary data.</text>
</comment>
<evidence type="ECO:0000313" key="13">
    <source>
        <dbReference type="Proteomes" id="UP001595615"/>
    </source>
</evidence>
<evidence type="ECO:0000256" key="8">
    <source>
        <dbReference type="ARBA" id="ARBA00022842"/>
    </source>
</evidence>
<dbReference type="Pfam" id="PF02424">
    <property type="entry name" value="ApbE"/>
    <property type="match status" value="1"/>
</dbReference>
<evidence type="ECO:0000256" key="2">
    <source>
        <dbReference type="ARBA" id="ARBA00011955"/>
    </source>
</evidence>
<accession>A0ABV7XA56</accession>
<organism evidence="12 13">
    <name type="scientific">Sphingoaurantiacus capsulatus</name>
    <dbReference type="NCBI Taxonomy" id="1771310"/>
    <lineage>
        <taxon>Bacteria</taxon>
        <taxon>Pseudomonadati</taxon>
        <taxon>Pseudomonadota</taxon>
        <taxon>Alphaproteobacteria</taxon>
        <taxon>Sphingomonadales</taxon>
        <taxon>Sphingosinicellaceae</taxon>
        <taxon>Sphingoaurantiacus</taxon>
    </lineage>
</organism>
<gene>
    <name evidence="12" type="ORF">ACFOMD_06305</name>
</gene>
<evidence type="ECO:0000256" key="6">
    <source>
        <dbReference type="ARBA" id="ARBA00022723"/>
    </source>
</evidence>
<dbReference type="EC" id="2.7.1.180" evidence="2 11"/>
<dbReference type="GO" id="GO:0016740">
    <property type="term" value="F:transferase activity"/>
    <property type="evidence" value="ECO:0007669"/>
    <property type="project" value="UniProtKB-KW"/>
</dbReference>
<evidence type="ECO:0000256" key="7">
    <source>
        <dbReference type="ARBA" id="ARBA00022827"/>
    </source>
</evidence>